<dbReference type="PANTHER" id="PTHR14905">
    <property type="entry name" value="NG37"/>
    <property type="match status" value="1"/>
</dbReference>
<dbReference type="EMBL" id="ML213513">
    <property type="protein sequence ID" value="TFK50364.1"/>
    <property type="molecule type" value="Genomic_DNA"/>
</dbReference>
<name>A0A5C3MYG9_9AGAM</name>
<dbReference type="Pfam" id="PF07217">
    <property type="entry name" value="Het-C"/>
    <property type="match status" value="1"/>
</dbReference>
<evidence type="ECO:0000313" key="2">
    <source>
        <dbReference type="EMBL" id="TFK50364.1"/>
    </source>
</evidence>
<evidence type="ECO:0000256" key="1">
    <source>
        <dbReference type="SAM" id="MobiDB-lite"/>
    </source>
</evidence>
<organism evidence="2 3">
    <name type="scientific">Heliocybe sulcata</name>
    <dbReference type="NCBI Taxonomy" id="5364"/>
    <lineage>
        <taxon>Eukaryota</taxon>
        <taxon>Fungi</taxon>
        <taxon>Dikarya</taxon>
        <taxon>Basidiomycota</taxon>
        <taxon>Agaricomycotina</taxon>
        <taxon>Agaricomycetes</taxon>
        <taxon>Gloeophyllales</taxon>
        <taxon>Gloeophyllaceae</taxon>
        <taxon>Heliocybe</taxon>
    </lineage>
</organism>
<dbReference type="PANTHER" id="PTHR14905:SF11">
    <property type="entry name" value="TINC (EUROFUNG)"/>
    <property type="match status" value="1"/>
</dbReference>
<accession>A0A5C3MYG9</accession>
<gene>
    <name evidence="2" type="ORF">OE88DRAFT_1735931</name>
</gene>
<dbReference type="Proteomes" id="UP000305948">
    <property type="component" value="Unassembled WGS sequence"/>
</dbReference>
<sequence length="408" mass="43968">MRDIFHNLTGEADDKSALISKGMLSDLEQQMNSVNVDVVSIISTIKNALAPLSSISKDIGNLVQKLDASQAAATKAEKDSSAFQPGRIAQGSPDSPDPLWQVLEPVFSVHDELRRFLIEHEDQLEIPIIGPAMKKVGEYIDLFVYKMLALVIEPSVEQMRKAVEAGKLAAGNPETGIWHAGSTDTDPSHSDIAKDHFSHVLNPLAGLVSSVTTNYTVQQIVRCWDDEHKDADAVITDVLSILHHPAFATSPTLIQRYMRDAVEGWWKRSITDAQREELRANLSKAAVRNNGHNCHSTDVSHMHSIKTGFGVFPDSSYEGRLKKNESSIGNAFQQVLVNAGDKLKEAAGAVGDGAAAMGKSIVDGASTMATTIGDTATTVYNGAEKALTDIGNGASQAAASLVRAIKFW</sequence>
<dbReference type="AlphaFoldDB" id="A0A5C3MYG9"/>
<feature type="region of interest" description="Disordered" evidence="1">
    <location>
        <begin position="76"/>
        <end position="97"/>
    </location>
</feature>
<proteinExistence type="predicted"/>
<keyword evidence="3" id="KW-1185">Reference proteome</keyword>
<protein>
    <submittedName>
        <fullName evidence="2">Uncharacterized protein</fullName>
    </submittedName>
</protein>
<reference evidence="2 3" key="1">
    <citation type="journal article" date="2019" name="Nat. Ecol. Evol.">
        <title>Megaphylogeny resolves global patterns of mushroom evolution.</title>
        <authorList>
            <person name="Varga T."/>
            <person name="Krizsan K."/>
            <person name="Foldi C."/>
            <person name="Dima B."/>
            <person name="Sanchez-Garcia M."/>
            <person name="Sanchez-Ramirez S."/>
            <person name="Szollosi G.J."/>
            <person name="Szarkandi J.G."/>
            <person name="Papp V."/>
            <person name="Albert L."/>
            <person name="Andreopoulos W."/>
            <person name="Angelini C."/>
            <person name="Antonin V."/>
            <person name="Barry K.W."/>
            <person name="Bougher N.L."/>
            <person name="Buchanan P."/>
            <person name="Buyck B."/>
            <person name="Bense V."/>
            <person name="Catcheside P."/>
            <person name="Chovatia M."/>
            <person name="Cooper J."/>
            <person name="Damon W."/>
            <person name="Desjardin D."/>
            <person name="Finy P."/>
            <person name="Geml J."/>
            <person name="Haridas S."/>
            <person name="Hughes K."/>
            <person name="Justo A."/>
            <person name="Karasinski D."/>
            <person name="Kautmanova I."/>
            <person name="Kiss B."/>
            <person name="Kocsube S."/>
            <person name="Kotiranta H."/>
            <person name="LaButti K.M."/>
            <person name="Lechner B.E."/>
            <person name="Liimatainen K."/>
            <person name="Lipzen A."/>
            <person name="Lukacs Z."/>
            <person name="Mihaltcheva S."/>
            <person name="Morgado L.N."/>
            <person name="Niskanen T."/>
            <person name="Noordeloos M.E."/>
            <person name="Ohm R.A."/>
            <person name="Ortiz-Santana B."/>
            <person name="Ovrebo C."/>
            <person name="Racz N."/>
            <person name="Riley R."/>
            <person name="Savchenko A."/>
            <person name="Shiryaev A."/>
            <person name="Soop K."/>
            <person name="Spirin V."/>
            <person name="Szebenyi C."/>
            <person name="Tomsovsky M."/>
            <person name="Tulloss R.E."/>
            <person name="Uehling J."/>
            <person name="Grigoriev I.V."/>
            <person name="Vagvolgyi C."/>
            <person name="Papp T."/>
            <person name="Martin F.M."/>
            <person name="Miettinen O."/>
            <person name="Hibbett D.S."/>
            <person name="Nagy L.G."/>
        </authorList>
    </citation>
    <scope>NUCLEOTIDE SEQUENCE [LARGE SCALE GENOMIC DNA]</scope>
    <source>
        <strain evidence="2 3">OMC1185</strain>
    </source>
</reference>
<dbReference type="OrthoDB" id="2506204at2759"/>
<evidence type="ECO:0000313" key="3">
    <source>
        <dbReference type="Proteomes" id="UP000305948"/>
    </source>
</evidence>
<dbReference type="InterPro" id="IPR010816">
    <property type="entry name" value="Het-C"/>
</dbReference>
<dbReference type="InterPro" id="IPR052577">
    <property type="entry name" value="VWA7"/>
</dbReference>